<organism evidence="2 3">
    <name type="scientific">Mesobacillus persicus</name>
    <dbReference type="NCBI Taxonomy" id="930146"/>
    <lineage>
        <taxon>Bacteria</taxon>
        <taxon>Bacillati</taxon>
        <taxon>Bacillota</taxon>
        <taxon>Bacilli</taxon>
        <taxon>Bacillales</taxon>
        <taxon>Bacillaceae</taxon>
        <taxon>Mesobacillus</taxon>
    </lineage>
</organism>
<feature type="domain" description="HD/PDEase" evidence="1">
    <location>
        <begin position="23"/>
        <end position="130"/>
    </location>
</feature>
<proteinExistence type="predicted"/>
<dbReference type="RefSeq" id="WP_090739926.1">
    <property type="nucleotide sequence ID" value="NZ_FOBW01000001.1"/>
</dbReference>
<evidence type="ECO:0000313" key="2">
    <source>
        <dbReference type="EMBL" id="SEM10256.1"/>
    </source>
</evidence>
<dbReference type="Proteomes" id="UP000198553">
    <property type="component" value="Unassembled WGS sequence"/>
</dbReference>
<evidence type="ECO:0000259" key="1">
    <source>
        <dbReference type="SMART" id="SM00471"/>
    </source>
</evidence>
<dbReference type="PANTHER" id="PTHR46246:SF1">
    <property type="entry name" value="GUANOSINE-3',5'-BIS(DIPHOSPHATE) 3'-PYROPHOSPHOHYDROLASE MESH1"/>
    <property type="match status" value="1"/>
</dbReference>
<dbReference type="Pfam" id="PF13328">
    <property type="entry name" value="HD_4"/>
    <property type="match status" value="1"/>
</dbReference>
<dbReference type="SMART" id="SM00471">
    <property type="entry name" value="HDc"/>
    <property type="match status" value="1"/>
</dbReference>
<gene>
    <name evidence="2" type="ORF">SAMN05192533_10118</name>
</gene>
<reference evidence="3" key="1">
    <citation type="submission" date="2016-10" db="EMBL/GenBank/DDBJ databases">
        <authorList>
            <person name="Varghese N."/>
            <person name="Submissions S."/>
        </authorList>
    </citation>
    <scope>NUCLEOTIDE SEQUENCE [LARGE SCALE GENOMIC DNA]</scope>
    <source>
        <strain evidence="3">B48,IBRC-M 10115,DSM 25386,CECT 8001</strain>
    </source>
</reference>
<dbReference type="STRING" id="930146.SAMN05192533_10118"/>
<dbReference type="PANTHER" id="PTHR46246">
    <property type="entry name" value="GUANOSINE-3',5'-BIS(DIPHOSPHATE) 3'-PYROPHOSPHOHYDROLASE MESH1"/>
    <property type="match status" value="1"/>
</dbReference>
<keyword evidence="3" id="KW-1185">Reference proteome</keyword>
<dbReference type="Gene3D" id="1.10.3210.10">
    <property type="entry name" value="Hypothetical protein af1432"/>
    <property type="match status" value="1"/>
</dbReference>
<evidence type="ECO:0000313" key="3">
    <source>
        <dbReference type="Proteomes" id="UP000198553"/>
    </source>
</evidence>
<protein>
    <submittedName>
        <fullName evidence="2">HD domain-containing protein</fullName>
    </submittedName>
</protein>
<accession>A0A1H7VLY6</accession>
<dbReference type="InterPro" id="IPR052194">
    <property type="entry name" value="MESH1"/>
</dbReference>
<dbReference type="GO" id="GO:0008893">
    <property type="term" value="F:guanosine-3',5'-bis(diphosphate) 3'-diphosphatase activity"/>
    <property type="evidence" value="ECO:0007669"/>
    <property type="project" value="TreeGrafter"/>
</dbReference>
<dbReference type="OrthoDB" id="9802385at2"/>
<dbReference type="EMBL" id="FOBW01000001">
    <property type="protein sequence ID" value="SEM10256.1"/>
    <property type="molecule type" value="Genomic_DNA"/>
</dbReference>
<dbReference type="AlphaFoldDB" id="A0A1H7VLY6"/>
<name>A0A1H7VLY6_9BACI</name>
<dbReference type="SUPFAM" id="SSF109604">
    <property type="entry name" value="HD-domain/PDEase-like"/>
    <property type="match status" value="1"/>
</dbReference>
<sequence length="184" mass="21180">MELIEKALQVATQAHDGQYRKNTKIPYIMHPVAVGMILMKAGYEDNLVAAGILHDTVEDTSLTLNEINQWFGPKIAEIVDGCSEPNKSLSWEQRKEHTIQFLASAPEEIRIVACADKLHNIRSILHDFVLEGDEVWSRFNRGREHQEWYYRSIVKSLGHKSKFKLLDYLNADVDQLFGVNPEFR</sequence>
<dbReference type="InterPro" id="IPR003607">
    <property type="entry name" value="HD/PDEase_dom"/>
</dbReference>